<reference evidence="1" key="1">
    <citation type="submission" date="2021-01" db="EMBL/GenBank/DDBJ databases">
        <authorList>
            <person name="Corre E."/>
            <person name="Pelletier E."/>
            <person name="Niang G."/>
            <person name="Scheremetjew M."/>
            <person name="Finn R."/>
            <person name="Kale V."/>
            <person name="Holt S."/>
            <person name="Cochrane G."/>
            <person name="Meng A."/>
            <person name="Brown T."/>
            <person name="Cohen L."/>
        </authorList>
    </citation>
    <scope>NUCLEOTIDE SEQUENCE</scope>
    <source>
        <strain evidence="1">Fehren 1</strain>
    </source>
</reference>
<dbReference type="EMBL" id="HBIE01007606">
    <property type="protein sequence ID" value="CAE0307538.1"/>
    <property type="molecule type" value="Transcribed_RNA"/>
</dbReference>
<name>A0A7S3MIW4_9SPIT</name>
<accession>A0A7S3MIW4</accession>
<gene>
    <name evidence="1" type="ORF">FEHR0123_LOCUS2445</name>
</gene>
<sequence>MRVLLNQGTQADCGEIVRKGFVNAMRSGDNLCVDMDKTKADFPAMSSEGNFTADKFFDYTWFEQEANYMPYVREDERHGPGGINPGIGFSRNPSFGMALRSGAENEEVLQEQIALIPNFDQFMHVIIE</sequence>
<protein>
    <submittedName>
        <fullName evidence="1">Uncharacterized protein</fullName>
    </submittedName>
</protein>
<organism evidence="1">
    <name type="scientific">Favella ehrenbergii</name>
    <dbReference type="NCBI Taxonomy" id="182087"/>
    <lineage>
        <taxon>Eukaryota</taxon>
        <taxon>Sar</taxon>
        <taxon>Alveolata</taxon>
        <taxon>Ciliophora</taxon>
        <taxon>Intramacronucleata</taxon>
        <taxon>Spirotrichea</taxon>
        <taxon>Choreotrichia</taxon>
        <taxon>Tintinnida</taxon>
        <taxon>Xystonellidae</taxon>
        <taxon>Favella</taxon>
    </lineage>
</organism>
<evidence type="ECO:0000313" key="1">
    <source>
        <dbReference type="EMBL" id="CAE0307538.1"/>
    </source>
</evidence>
<dbReference type="AlphaFoldDB" id="A0A7S3MIW4"/>
<proteinExistence type="predicted"/>